<accession>A0A0H2RYI4</accession>
<dbReference type="GO" id="GO:0006506">
    <property type="term" value="P:GPI anchor biosynthetic process"/>
    <property type="evidence" value="ECO:0007669"/>
    <property type="project" value="UniProtKB-UniPathway"/>
</dbReference>
<keyword evidence="8 10" id="KW-0472">Membrane</keyword>
<evidence type="ECO:0000256" key="6">
    <source>
        <dbReference type="ARBA" id="ARBA00022824"/>
    </source>
</evidence>
<evidence type="ECO:0008006" key="13">
    <source>
        <dbReference type="Google" id="ProtNLM"/>
    </source>
</evidence>
<sequence length="499" mass="55540">MPDTAGKSKEDEVAKQVPFQQDHIRRSILVSYWVVILLALPLWWTTTSISRLSLPEREVQAEASKQLTFSPRVLLDSSHRDEVASSLKDILRSWSLSDTFKLEFPSQKHSDEDYVVSFDRDTQSKRLDGRQLVFGTKDLASPQIDAQLTYLLSELIAGNFARRVDSTTVVQYSPRYRLSFSLLNEDASSQGYAAGWDVENALAKYLKPVLNRLSILHNFTIESQVQFHAPLAFAPEQVPGFDDVYGLTPEQLTVFVNSAEWTLSSGVTVDPVLHFVLFIPSASRRPLRILNFDGTISDSTAFVLPQWGSIYIYNPPTESSVFQLSADELRPAFSVFRSQLLKLLGVPSLPTGVSASYTGPGTTHVSDWQLDALLRKRAYENAHGSTEALTSIVNLVDQIEGMPVSRDVRDDVGESLHSLNKMFAVASESPRLALQYSSKALELASRAFFNPDMLALLYFPPEHKVAVYTPLLAPVGVVLVVAVLREVSALRRTKNNTSS</sequence>
<feature type="transmembrane region" description="Helical" evidence="10">
    <location>
        <begin position="27"/>
        <end position="44"/>
    </location>
</feature>
<evidence type="ECO:0000256" key="5">
    <source>
        <dbReference type="ARBA" id="ARBA00022692"/>
    </source>
</evidence>
<dbReference type="Pfam" id="PF10510">
    <property type="entry name" value="PIG-S"/>
    <property type="match status" value="1"/>
</dbReference>
<keyword evidence="9" id="KW-0325">Glycoprotein</keyword>
<dbReference type="PANTHER" id="PTHR21072">
    <property type="entry name" value="GPI TRANSAMIDASE COMPONENT PIG-S"/>
    <property type="match status" value="1"/>
</dbReference>
<dbReference type="PANTHER" id="PTHR21072:SF13">
    <property type="entry name" value="GPI TRANSAMIDASE COMPONENT PIG-S"/>
    <property type="match status" value="1"/>
</dbReference>
<evidence type="ECO:0000256" key="3">
    <source>
        <dbReference type="ARBA" id="ARBA00005316"/>
    </source>
</evidence>
<keyword evidence="4" id="KW-0337">GPI-anchor biosynthesis</keyword>
<evidence type="ECO:0000256" key="9">
    <source>
        <dbReference type="ARBA" id="ARBA00023180"/>
    </source>
</evidence>
<keyword evidence="12" id="KW-1185">Reference proteome</keyword>
<dbReference type="GO" id="GO:0016255">
    <property type="term" value="P:attachment of GPI anchor to protein"/>
    <property type="evidence" value="ECO:0007669"/>
    <property type="project" value="InterPro"/>
</dbReference>
<dbReference type="OrthoDB" id="28748at2759"/>
<evidence type="ECO:0000256" key="4">
    <source>
        <dbReference type="ARBA" id="ARBA00022502"/>
    </source>
</evidence>
<dbReference type="InterPro" id="IPR019540">
    <property type="entry name" value="PtdIno-glycan_biosynth_class_S"/>
</dbReference>
<evidence type="ECO:0000256" key="1">
    <source>
        <dbReference type="ARBA" id="ARBA00004477"/>
    </source>
</evidence>
<reference evidence="11 12" key="1">
    <citation type="submission" date="2015-04" db="EMBL/GenBank/DDBJ databases">
        <title>Complete genome sequence of Schizopora paradoxa KUC8140, a cosmopolitan wood degrader in East Asia.</title>
        <authorList>
            <consortium name="DOE Joint Genome Institute"/>
            <person name="Min B."/>
            <person name="Park H."/>
            <person name="Jang Y."/>
            <person name="Kim J.-J."/>
            <person name="Kim K.H."/>
            <person name="Pangilinan J."/>
            <person name="Lipzen A."/>
            <person name="Riley R."/>
            <person name="Grigoriev I.V."/>
            <person name="Spatafora J.W."/>
            <person name="Choi I.-G."/>
        </authorList>
    </citation>
    <scope>NUCLEOTIDE SEQUENCE [LARGE SCALE GENOMIC DNA]</scope>
    <source>
        <strain evidence="11 12">KUC8140</strain>
    </source>
</reference>
<keyword evidence="5 10" id="KW-0812">Transmembrane</keyword>
<dbReference type="InParanoid" id="A0A0H2RYI4"/>
<keyword evidence="6" id="KW-0256">Endoplasmic reticulum</keyword>
<dbReference type="FunCoup" id="A0A0H2RYI4">
    <property type="interactions" value="564"/>
</dbReference>
<keyword evidence="7 10" id="KW-1133">Transmembrane helix</keyword>
<dbReference type="GO" id="GO:0042765">
    <property type="term" value="C:GPI-anchor transamidase complex"/>
    <property type="evidence" value="ECO:0007669"/>
    <property type="project" value="InterPro"/>
</dbReference>
<comment type="subcellular location">
    <subcellularLocation>
        <location evidence="1">Endoplasmic reticulum membrane</location>
        <topology evidence="1">Multi-pass membrane protein</topology>
    </subcellularLocation>
</comment>
<comment type="similarity">
    <text evidence="3">Belongs to the PIGS family.</text>
</comment>
<dbReference type="AlphaFoldDB" id="A0A0H2RYI4"/>
<proteinExistence type="inferred from homology"/>
<organism evidence="11 12">
    <name type="scientific">Schizopora paradoxa</name>
    <dbReference type="NCBI Taxonomy" id="27342"/>
    <lineage>
        <taxon>Eukaryota</taxon>
        <taxon>Fungi</taxon>
        <taxon>Dikarya</taxon>
        <taxon>Basidiomycota</taxon>
        <taxon>Agaricomycotina</taxon>
        <taxon>Agaricomycetes</taxon>
        <taxon>Hymenochaetales</taxon>
        <taxon>Schizoporaceae</taxon>
        <taxon>Schizopora</taxon>
    </lineage>
</organism>
<gene>
    <name evidence="11" type="ORF">SCHPADRAFT_907437</name>
</gene>
<feature type="transmembrane region" description="Helical" evidence="10">
    <location>
        <begin position="465"/>
        <end position="484"/>
    </location>
</feature>
<dbReference type="EMBL" id="KQ086043">
    <property type="protein sequence ID" value="KLO09851.1"/>
    <property type="molecule type" value="Genomic_DNA"/>
</dbReference>
<protein>
    <recommendedName>
        <fullName evidence="13">GPI transamidase component PIG-S</fullName>
    </recommendedName>
</protein>
<comment type="pathway">
    <text evidence="2">Glycolipid biosynthesis; glycosylphosphatidylinositol-anchor biosynthesis.</text>
</comment>
<name>A0A0H2RYI4_9AGAM</name>
<evidence type="ECO:0000313" key="12">
    <source>
        <dbReference type="Proteomes" id="UP000053477"/>
    </source>
</evidence>
<evidence type="ECO:0000256" key="7">
    <source>
        <dbReference type="ARBA" id="ARBA00022989"/>
    </source>
</evidence>
<dbReference type="UniPathway" id="UPA00196"/>
<dbReference type="Proteomes" id="UP000053477">
    <property type="component" value="Unassembled WGS sequence"/>
</dbReference>
<evidence type="ECO:0000256" key="8">
    <source>
        <dbReference type="ARBA" id="ARBA00023136"/>
    </source>
</evidence>
<evidence type="ECO:0000313" key="11">
    <source>
        <dbReference type="EMBL" id="KLO09851.1"/>
    </source>
</evidence>
<dbReference type="STRING" id="27342.A0A0H2RYI4"/>
<evidence type="ECO:0000256" key="2">
    <source>
        <dbReference type="ARBA" id="ARBA00004687"/>
    </source>
</evidence>
<evidence type="ECO:0000256" key="10">
    <source>
        <dbReference type="SAM" id="Phobius"/>
    </source>
</evidence>